<proteinExistence type="predicted"/>
<accession>A0ABV5UDB6</accession>
<dbReference type="Proteomes" id="UP001589535">
    <property type="component" value="Unassembled WGS sequence"/>
</dbReference>
<evidence type="ECO:0000313" key="2">
    <source>
        <dbReference type="Proteomes" id="UP001589535"/>
    </source>
</evidence>
<reference evidence="1 2" key="1">
    <citation type="submission" date="2024-09" db="EMBL/GenBank/DDBJ databases">
        <authorList>
            <person name="Sun Q."/>
            <person name="Mori K."/>
        </authorList>
    </citation>
    <scope>NUCLEOTIDE SEQUENCE [LARGE SCALE GENOMIC DNA]</scope>
    <source>
        <strain evidence="1 2">JCM 13852</strain>
    </source>
</reference>
<protein>
    <recommendedName>
        <fullName evidence="3">DUF4259 domain-containing protein</fullName>
    </recommendedName>
</protein>
<dbReference type="EMBL" id="JBHMBK010000036">
    <property type="protein sequence ID" value="MFB9689378.1"/>
    <property type="molecule type" value="Genomic_DNA"/>
</dbReference>
<organism evidence="1 2">
    <name type="scientific">Amycolatopsis plumensis</name>
    <dbReference type="NCBI Taxonomy" id="236508"/>
    <lineage>
        <taxon>Bacteria</taxon>
        <taxon>Bacillati</taxon>
        <taxon>Actinomycetota</taxon>
        <taxon>Actinomycetes</taxon>
        <taxon>Pseudonocardiales</taxon>
        <taxon>Pseudonocardiaceae</taxon>
        <taxon>Amycolatopsis</taxon>
    </lineage>
</organism>
<sequence>MDSGELRGAVLDALQGFWAPMLLDDLAMVLALEHGVDVDEETLSALAAADHADFAAGVERPVWLCPALEYRDGEANDEFLTRSDWPVTARVVREVLSESQELWLLKQFLSIDCRTPSPHLDRLNERIHDLSVHLPPERIAEKKADPDWDEETDDLELWWMLAEDLHGELRRHEKIAEAGAIGALEALPRSERYFGT</sequence>
<evidence type="ECO:0000313" key="1">
    <source>
        <dbReference type="EMBL" id="MFB9689378.1"/>
    </source>
</evidence>
<keyword evidence="2" id="KW-1185">Reference proteome</keyword>
<gene>
    <name evidence="1" type="ORF">ACFFTO_34830</name>
</gene>
<evidence type="ECO:0008006" key="3">
    <source>
        <dbReference type="Google" id="ProtNLM"/>
    </source>
</evidence>
<name>A0ABV5UDB6_9PSEU</name>
<comment type="caution">
    <text evidence="1">The sequence shown here is derived from an EMBL/GenBank/DDBJ whole genome shotgun (WGS) entry which is preliminary data.</text>
</comment>
<dbReference type="RefSeq" id="WP_378203007.1">
    <property type="nucleotide sequence ID" value="NZ_JBHMBK010000036.1"/>
</dbReference>